<dbReference type="InterPro" id="IPR041470">
    <property type="entry name" value="GCP_N"/>
</dbReference>
<keyword evidence="5" id="KW-0206">Cytoskeleton</keyword>
<name>A0A9Q0LZM5_ANAIG</name>
<evidence type="ECO:0000256" key="6">
    <source>
        <dbReference type="SAM" id="Coils"/>
    </source>
</evidence>
<dbReference type="GO" id="GO:0051225">
    <property type="term" value="P:spindle assembly"/>
    <property type="evidence" value="ECO:0007669"/>
    <property type="project" value="TreeGrafter"/>
</dbReference>
<evidence type="ECO:0000256" key="2">
    <source>
        <dbReference type="ARBA" id="ARBA00010337"/>
    </source>
</evidence>
<keyword evidence="3" id="KW-0963">Cytoplasm</keyword>
<dbReference type="AlphaFoldDB" id="A0A9Q0LZM5"/>
<reference evidence="9" key="1">
    <citation type="submission" date="2022-10" db="EMBL/GenBank/DDBJ databases">
        <title>Novel sulphate-reducing endosymbionts in the free-living metamonad Anaeramoeba.</title>
        <authorList>
            <person name="Jerlstrom-Hultqvist J."/>
            <person name="Cepicka I."/>
            <person name="Gallot-Lavallee L."/>
            <person name="Salas-Leiva D."/>
            <person name="Curtis B.A."/>
            <person name="Zahonova K."/>
            <person name="Pipaliya S."/>
            <person name="Dacks J."/>
            <person name="Roger A.J."/>
        </authorList>
    </citation>
    <scope>NUCLEOTIDE SEQUENCE</scope>
    <source>
        <strain evidence="9">BMAN</strain>
    </source>
</reference>
<evidence type="ECO:0000313" key="10">
    <source>
        <dbReference type="Proteomes" id="UP001149090"/>
    </source>
</evidence>
<evidence type="ECO:0000256" key="3">
    <source>
        <dbReference type="ARBA" id="ARBA00022490"/>
    </source>
</evidence>
<feature type="domain" description="Gamma tubulin complex component protein N-terminal" evidence="8">
    <location>
        <begin position="167"/>
        <end position="491"/>
    </location>
</feature>
<dbReference type="Gene3D" id="1.20.120.1900">
    <property type="entry name" value="Gamma-tubulin complex, C-terminal domain"/>
    <property type="match status" value="1"/>
</dbReference>
<protein>
    <submittedName>
        <fullName evidence="9">Gamma-tubulin complex component 3</fullName>
    </submittedName>
</protein>
<organism evidence="9 10">
    <name type="scientific">Anaeramoeba ignava</name>
    <name type="common">Anaerobic marine amoeba</name>
    <dbReference type="NCBI Taxonomy" id="1746090"/>
    <lineage>
        <taxon>Eukaryota</taxon>
        <taxon>Metamonada</taxon>
        <taxon>Anaeramoebidae</taxon>
        <taxon>Anaeramoeba</taxon>
    </lineage>
</organism>
<dbReference type="InterPro" id="IPR042241">
    <property type="entry name" value="GCP_C_sf"/>
</dbReference>
<keyword evidence="10" id="KW-1185">Reference proteome</keyword>
<comment type="subcellular location">
    <subcellularLocation>
        <location evidence="1">Cytoplasm</location>
        <location evidence="1">Cytoskeleton</location>
    </subcellularLocation>
</comment>
<evidence type="ECO:0000256" key="4">
    <source>
        <dbReference type="ARBA" id="ARBA00022701"/>
    </source>
</evidence>
<dbReference type="Pfam" id="PF04130">
    <property type="entry name" value="GCP_C_terminal"/>
    <property type="match status" value="1"/>
</dbReference>
<accession>A0A9Q0LZM5</accession>
<dbReference type="OMA" id="YIFHECL"/>
<keyword evidence="6" id="KW-0175">Coiled coil</keyword>
<dbReference type="GO" id="GO:0000930">
    <property type="term" value="C:gamma-tubulin complex"/>
    <property type="evidence" value="ECO:0007669"/>
    <property type="project" value="TreeGrafter"/>
</dbReference>
<feature type="coiled-coil region" evidence="6">
    <location>
        <begin position="422"/>
        <end position="480"/>
    </location>
</feature>
<gene>
    <name evidence="9" type="ORF">M0811_13753</name>
</gene>
<evidence type="ECO:0000259" key="7">
    <source>
        <dbReference type="Pfam" id="PF04130"/>
    </source>
</evidence>
<evidence type="ECO:0000256" key="5">
    <source>
        <dbReference type="ARBA" id="ARBA00023212"/>
    </source>
</evidence>
<dbReference type="GO" id="GO:0031122">
    <property type="term" value="P:cytoplasmic microtubule organization"/>
    <property type="evidence" value="ECO:0007669"/>
    <property type="project" value="TreeGrafter"/>
</dbReference>
<evidence type="ECO:0000256" key="1">
    <source>
        <dbReference type="ARBA" id="ARBA00004245"/>
    </source>
</evidence>
<dbReference type="GO" id="GO:0000278">
    <property type="term" value="P:mitotic cell cycle"/>
    <property type="evidence" value="ECO:0007669"/>
    <property type="project" value="TreeGrafter"/>
</dbReference>
<dbReference type="OrthoDB" id="5860513at2759"/>
<dbReference type="Pfam" id="PF17681">
    <property type="entry name" value="GCP_N_terminal"/>
    <property type="match status" value="1"/>
</dbReference>
<dbReference type="GO" id="GO:0051011">
    <property type="term" value="F:microtubule minus-end binding"/>
    <property type="evidence" value="ECO:0007669"/>
    <property type="project" value="TreeGrafter"/>
</dbReference>
<dbReference type="EMBL" id="JAPDFW010000001">
    <property type="protein sequence ID" value="KAJ5080775.1"/>
    <property type="molecule type" value="Genomic_DNA"/>
</dbReference>
<dbReference type="Proteomes" id="UP001149090">
    <property type="component" value="Unassembled WGS sequence"/>
</dbReference>
<evidence type="ECO:0000259" key="8">
    <source>
        <dbReference type="Pfam" id="PF17681"/>
    </source>
</evidence>
<sequence>MFSNEKSNFIPKLIFKLISRIFPKSSKKEKTKIQKLFSYSINHIQQNPFSLNKEIEGNKILEIIRQKLFENQEASKVVKVTEKYHNLKSSQAFSAKTINGILLVLNELQRSQRNSHQKNIDPKPNLIRKKRYPFEEFLTENQMKIPLYKNKGNGANTKFDILETYLVDDVICALEGKKTQFVEFDSKKNMFQIKESVGVPKPARHLIAKICELAWIYKQAQEFIEEKAKNPELTNKTEKAFCESLKKNMEKEPSNELMLLFGDCGLTLHSVYSQVRLLVIKYKVIYGLVDSVSQKEAGQLLSTAFDFFQHGDRKVKKIISRILTKTWQPILDMIYNWITRGKIDDPFAEFFIHINKRIPNIYFWKEKYLLIAEKIPKFINAEFANKIFLIGKNINFMRICNKIHKENEFEFPIFQTTMQLANVSKKKQSDNLKDSNENVEDEQKEIILDNSGNGDEKNFIEKFYEKMKKLENEVRKSILKTNKQVLETIHTKFHFMEHCTSIKNFLLCGRGDFIYYLIDCLGDELSKPVNTILEINLGGLLNSAIRKTNAGSLYVDIIRRLEIELLKTNESQESQKKILGWDAFCLKYKVDFPITTVINEPSIALYSKIFLFLWRLKRAEFALSQAWQWDMISSALFARFPGIAESLHKFFLLRSEMTHCVYNLQHYVMFEVLECSWNQFCENVHKAEDLDSLIDIHEKYLDSIFDQLMLTKTCQSLIQQIYKLLSFVMEFKKFQDKLHEAGFQENRGFDSNKTIYDGFLLFSQKKKNVDKKNSTPRSDKIIQKLPQKIYSFSENFQMIIEGFIDLIVQYEPSRPILSELRYRLDFNQFYEKRIQKEMKAVRIAHTIRSSAKKTQENSDHSFRRKKIKFGKI</sequence>
<dbReference type="InterPro" id="IPR007259">
    <property type="entry name" value="GCP"/>
</dbReference>
<evidence type="ECO:0000313" key="9">
    <source>
        <dbReference type="EMBL" id="KAJ5080775.1"/>
    </source>
</evidence>
<dbReference type="PANTHER" id="PTHR19302">
    <property type="entry name" value="GAMMA TUBULIN COMPLEX PROTEIN"/>
    <property type="match status" value="1"/>
</dbReference>
<feature type="domain" description="Gamma tubulin complex component C-terminal" evidence="7">
    <location>
        <begin position="496"/>
        <end position="830"/>
    </location>
</feature>
<dbReference type="GO" id="GO:0051321">
    <property type="term" value="P:meiotic cell cycle"/>
    <property type="evidence" value="ECO:0007669"/>
    <property type="project" value="TreeGrafter"/>
</dbReference>
<keyword evidence="4" id="KW-0493">Microtubule</keyword>
<dbReference type="GO" id="GO:0007020">
    <property type="term" value="P:microtubule nucleation"/>
    <property type="evidence" value="ECO:0007669"/>
    <property type="project" value="InterPro"/>
</dbReference>
<comment type="similarity">
    <text evidence="2">Belongs to the TUBGCP family.</text>
</comment>
<dbReference type="InterPro" id="IPR040457">
    <property type="entry name" value="GCP_C"/>
</dbReference>
<comment type="caution">
    <text evidence="9">The sequence shown here is derived from an EMBL/GenBank/DDBJ whole genome shotgun (WGS) entry which is preliminary data.</text>
</comment>
<dbReference type="GO" id="GO:0043015">
    <property type="term" value="F:gamma-tubulin binding"/>
    <property type="evidence" value="ECO:0007669"/>
    <property type="project" value="InterPro"/>
</dbReference>
<proteinExistence type="inferred from homology"/>
<dbReference type="GO" id="GO:0000922">
    <property type="term" value="C:spindle pole"/>
    <property type="evidence" value="ECO:0007669"/>
    <property type="project" value="InterPro"/>
</dbReference>
<dbReference type="GO" id="GO:0005874">
    <property type="term" value="C:microtubule"/>
    <property type="evidence" value="ECO:0007669"/>
    <property type="project" value="UniProtKB-KW"/>
</dbReference>
<dbReference type="PANTHER" id="PTHR19302:SF14">
    <property type="entry name" value="GAMMA-TUBULIN COMPLEX COMPONENT 3"/>
    <property type="match status" value="1"/>
</dbReference>